<accession>A0AAE6EIF4</accession>
<evidence type="ECO:0000256" key="1">
    <source>
        <dbReference type="SAM" id="MobiDB-lite"/>
    </source>
</evidence>
<keyword evidence="2" id="KW-0614">Plasmid</keyword>
<name>A0AAE6EIF4_AGRTU</name>
<reference evidence="2 3" key="1">
    <citation type="submission" date="2019-04" db="EMBL/GenBank/DDBJ databases">
        <title>Complete genome sequence of Agrobacterium tumefaciens CFBP5877.</title>
        <authorList>
            <person name="Huang Y.-Y."/>
            <person name="Chiang H.-Y."/>
            <person name="Chou L."/>
            <person name="Lai E.-M."/>
            <person name="Kuo C.-H."/>
        </authorList>
    </citation>
    <scope>NUCLEOTIDE SEQUENCE [LARGE SCALE GENOMIC DNA]</scope>
    <source>
        <strain evidence="2 3">CFBP5877</strain>
        <plasmid evidence="3">pticfbp5877</plasmid>
    </source>
</reference>
<geneLocation type="plasmid" evidence="3">
    <name>pticfbp5877</name>
</geneLocation>
<gene>
    <name evidence="2" type="ORF">CFBP5877_28535</name>
</gene>
<evidence type="ECO:0000313" key="2">
    <source>
        <dbReference type="EMBL" id="QCL83043.1"/>
    </source>
</evidence>
<dbReference type="EMBL" id="CP039902">
    <property type="protein sequence ID" value="QCL83043.1"/>
    <property type="molecule type" value="Genomic_DNA"/>
</dbReference>
<dbReference type="AlphaFoldDB" id="A0AAE6EIF4"/>
<evidence type="ECO:0000313" key="3">
    <source>
        <dbReference type="Proteomes" id="UP000298579"/>
    </source>
</evidence>
<organism evidence="2 3">
    <name type="scientific">Agrobacterium tumefaciens</name>
    <dbReference type="NCBI Taxonomy" id="358"/>
    <lineage>
        <taxon>Bacteria</taxon>
        <taxon>Pseudomonadati</taxon>
        <taxon>Pseudomonadota</taxon>
        <taxon>Alphaproteobacteria</taxon>
        <taxon>Hyphomicrobiales</taxon>
        <taxon>Rhizobiaceae</taxon>
        <taxon>Rhizobium/Agrobacterium group</taxon>
        <taxon>Agrobacterium</taxon>
        <taxon>Agrobacterium tumefaciens complex</taxon>
    </lineage>
</organism>
<dbReference type="Proteomes" id="UP000298579">
    <property type="component" value="Plasmid pTiCFBP5877"/>
</dbReference>
<protein>
    <submittedName>
        <fullName evidence="2">DUF736 domain-containing protein</fullName>
    </submittedName>
</protein>
<dbReference type="Pfam" id="PF05284">
    <property type="entry name" value="DUF736"/>
    <property type="match status" value="1"/>
</dbReference>
<feature type="compositionally biased region" description="Basic residues" evidence="1">
    <location>
        <begin position="30"/>
        <end position="43"/>
    </location>
</feature>
<proteinExistence type="predicted"/>
<sequence length="181" mass="20376">MTCLIEERLRLDRSPATASPTFFPCDLRSHSSRSKKAVSRRPPLHSGPLRMRSDRPRSNRQSSRTRWSRPDQTERITTMAIIGEFTTNGNTILGHVRTLTVSMKARLNPIERTSRDAPDFRIMSGAAEVGAAWSQVSGDGEPYISVKLDDPSFPAPINAALWPTEREGDYTLVWNRPKRDA</sequence>
<feature type="region of interest" description="Disordered" evidence="1">
    <location>
        <begin position="25"/>
        <end position="73"/>
    </location>
</feature>
<dbReference type="InterPro" id="IPR007948">
    <property type="entry name" value="DUF736"/>
</dbReference>